<dbReference type="EMBL" id="MCGE01000001">
    <property type="protein sequence ID" value="ORZ25232.1"/>
    <property type="molecule type" value="Genomic_DNA"/>
</dbReference>
<evidence type="ECO:0000313" key="2">
    <source>
        <dbReference type="Proteomes" id="UP000193560"/>
    </source>
</evidence>
<dbReference type="GO" id="GO:0006450">
    <property type="term" value="P:regulation of translational fidelity"/>
    <property type="evidence" value="ECO:0007669"/>
    <property type="project" value="InterPro"/>
</dbReference>
<proteinExistence type="predicted"/>
<dbReference type="InterPro" id="IPR036113">
    <property type="entry name" value="Asp/Glu-ADT_sf_sub_c"/>
</dbReference>
<dbReference type="Proteomes" id="UP000193560">
    <property type="component" value="Unassembled WGS sequence"/>
</dbReference>
<protein>
    <recommendedName>
        <fullName evidence="3">Glutamyl-tRNA(Gln) amidotransferase subunit F, mitochondrial</fullName>
    </recommendedName>
</protein>
<sequence length="159" mass="17859">MSSFYAKRFFASTSRRLSKCKVDSDGLPLAPTWSVNSLLNITKDNNNNKASSIGTSMSDEQLDHLFRLAQLRPPKDTHDRAQLTKDMDDLTRFIQSIQQKDFGDTAPMTHIWQDATGMALRSDDIDSSDSDQVKGTALLDNAKETFPPFYAVKGQHQED</sequence>
<dbReference type="SUPFAM" id="SSF141000">
    <property type="entry name" value="Glu-tRNAGln amidotransferase C subunit"/>
    <property type="match status" value="1"/>
</dbReference>
<dbReference type="Pfam" id="PF02686">
    <property type="entry name" value="GatC"/>
    <property type="match status" value="1"/>
</dbReference>
<dbReference type="AlphaFoldDB" id="A0A1X2J075"/>
<evidence type="ECO:0008006" key="3">
    <source>
        <dbReference type="Google" id="ProtNLM"/>
    </source>
</evidence>
<dbReference type="OrthoDB" id="5522061at2759"/>
<dbReference type="InterPro" id="IPR003837">
    <property type="entry name" value="GatC"/>
</dbReference>
<gene>
    <name evidence="1" type="ORF">BCR42DRAFT_399673</name>
</gene>
<organism evidence="1 2">
    <name type="scientific">Absidia repens</name>
    <dbReference type="NCBI Taxonomy" id="90262"/>
    <lineage>
        <taxon>Eukaryota</taxon>
        <taxon>Fungi</taxon>
        <taxon>Fungi incertae sedis</taxon>
        <taxon>Mucoromycota</taxon>
        <taxon>Mucoromycotina</taxon>
        <taxon>Mucoromycetes</taxon>
        <taxon>Mucorales</taxon>
        <taxon>Cunninghamellaceae</taxon>
        <taxon>Absidia</taxon>
    </lineage>
</organism>
<accession>A0A1X2J075</accession>
<evidence type="ECO:0000313" key="1">
    <source>
        <dbReference type="EMBL" id="ORZ25232.1"/>
    </source>
</evidence>
<comment type="caution">
    <text evidence="1">The sequence shown here is derived from an EMBL/GenBank/DDBJ whole genome shotgun (WGS) entry which is preliminary data.</text>
</comment>
<name>A0A1X2J075_9FUNG</name>
<keyword evidence="2" id="KW-1185">Reference proteome</keyword>
<reference evidence="1 2" key="1">
    <citation type="submission" date="2016-07" db="EMBL/GenBank/DDBJ databases">
        <title>Pervasive Adenine N6-methylation of Active Genes in Fungi.</title>
        <authorList>
            <consortium name="DOE Joint Genome Institute"/>
            <person name="Mondo S.J."/>
            <person name="Dannebaum R.O."/>
            <person name="Kuo R.C."/>
            <person name="Labutti K."/>
            <person name="Haridas S."/>
            <person name="Kuo A."/>
            <person name="Salamov A."/>
            <person name="Ahrendt S.R."/>
            <person name="Lipzen A."/>
            <person name="Sullivan W."/>
            <person name="Andreopoulos W.B."/>
            <person name="Clum A."/>
            <person name="Lindquist E."/>
            <person name="Daum C."/>
            <person name="Ramamoorthy G.K."/>
            <person name="Gryganskyi A."/>
            <person name="Culley D."/>
            <person name="Magnuson J.K."/>
            <person name="James T.Y."/>
            <person name="O'Malley M.A."/>
            <person name="Stajich J.E."/>
            <person name="Spatafora J.W."/>
            <person name="Visel A."/>
            <person name="Grigoriev I.V."/>
        </authorList>
    </citation>
    <scope>NUCLEOTIDE SEQUENCE [LARGE SCALE GENOMIC DNA]</scope>
    <source>
        <strain evidence="1 2">NRRL 1336</strain>
    </source>
</reference>